<proteinExistence type="predicted"/>
<organism evidence="1 2">
    <name type="scientific">Streptomyces abikoensis</name>
    <dbReference type="NCBI Taxonomy" id="97398"/>
    <lineage>
        <taxon>Bacteria</taxon>
        <taxon>Bacillati</taxon>
        <taxon>Actinomycetota</taxon>
        <taxon>Actinomycetes</taxon>
        <taxon>Kitasatosporales</taxon>
        <taxon>Streptomycetaceae</taxon>
        <taxon>Streptomyces</taxon>
    </lineage>
</organism>
<evidence type="ECO:0000313" key="1">
    <source>
        <dbReference type="EMBL" id="MFI0913652.1"/>
    </source>
</evidence>
<evidence type="ECO:0000313" key="2">
    <source>
        <dbReference type="Proteomes" id="UP001611162"/>
    </source>
</evidence>
<dbReference type="RefSeq" id="WP_397613886.1">
    <property type="nucleotide sequence ID" value="NZ_JBIRRB010000009.1"/>
</dbReference>
<accession>A0ABW7T7Z7</accession>
<name>A0ABW7T7Z7_9ACTN</name>
<gene>
    <name evidence="1" type="ORF">ACH4TF_24830</name>
</gene>
<comment type="caution">
    <text evidence="1">The sequence shown here is derived from an EMBL/GenBank/DDBJ whole genome shotgun (WGS) entry which is preliminary data.</text>
</comment>
<dbReference type="EMBL" id="JBIRRB010000009">
    <property type="protein sequence ID" value="MFI0913652.1"/>
    <property type="molecule type" value="Genomic_DNA"/>
</dbReference>
<keyword evidence="2" id="KW-1185">Reference proteome</keyword>
<reference evidence="1 2" key="1">
    <citation type="submission" date="2024-10" db="EMBL/GenBank/DDBJ databases">
        <title>The Natural Products Discovery Center: Release of the First 8490 Sequenced Strains for Exploring Actinobacteria Biosynthetic Diversity.</title>
        <authorList>
            <person name="Kalkreuter E."/>
            <person name="Kautsar S.A."/>
            <person name="Yang D."/>
            <person name="Bader C.D."/>
            <person name="Teijaro C.N."/>
            <person name="Fluegel L."/>
            <person name="Davis C.M."/>
            <person name="Simpson J.R."/>
            <person name="Lauterbach L."/>
            <person name="Steele A.D."/>
            <person name="Gui C."/>
            <person name="Meng S."/>
            <person name="Li G."/>
            <person name="Viehrig K."/>
            <person name="Ye F."/>
            <person name="Su P."/>
            <person name="Kiefer A.F."/>
            <person name="Nichols A."/>
            <person name="Cepeda A.J."/>
            <person name="Yan W."/>
            <person name="Fan B."/>
            <person name="Jiang Y."/>
            <person name="Adhikari A."/>
            <person name="Zheng C.-J."/>
            <person name="Schuster L."/>
            <person name="Cowan T.M."/>
            <person name="Smanski M.J."/>
            <person name="Chevrette M.G."/>
            <person name="De Carvalho L.P.S."/>
            <person name="Shen B."/>
        </authorList>
    </citation>
    <scope>NUCLEOTIDE SEQUENCE [LARGE SCALE GENOMIC DNA]</scope>
    <source>
        <strain evidence="1 2">NPDC020979</strain>
    </source>
</reference>
<dbReference type="Proteomes" id="UP001611162">
    <property type="component" value="Unassembled WGS sequence"/>
</dbReference>
<protein>
    <submittedName>
        <fullName evidence="1">Uncharacterized protein</fullName>
    </submittedName>
</protein>
<sequence length="156" mass="16748">MDPTVCCEVVAEERDGAVRIDRLKACPTDLAGEDVDLCEDDAAHVVVLKAFCVPGQIGQRTIGWPDSRIGGFGAPPRESQAGRTETGSETCERFRGVLKCCRDGLVPEYIKFAPVQGESPQDGSYLVMENAALAPIPTGWTHGQLLSWRMGLGAVT</sequence>